<protein>
    <submittedName>
        <fullName evidence="1">Uncharacterized protein</fullName>
    </submittedName>
</protein>
<evidence type="ECO:0000313" key="1">
    <source>
        <dbReference type="EMBL" id="KJY54756.1"/>
    </source>
</evidence>
<dbReference type="Proteomes" id="UP000033531">
    <property type="component" value="Unassembled WGS sequence"/>
</dbReference>
<comment type="caution">
    <text evidence="1">The sequence shown here is derived from an EMBL/GenBank/DDBJ whole genome shotgun (WGS) entry which is preliminary data.</text>
</comment>
<gene>
    <name evidence="1" type="ORF">JF74_19370</name>
</gene>
<geneLocation type="plasmid" evidence="1">
    <name>pHma8p1</name>
</geneLocation>
<dbReference type="PATRIC" id="fig|1218507.3.peg.84"/>
<dbReference type="HOGENOM" id="CLU_192168_0_0_9"/>
<dbReference type="EMBL" id="JXLI01000019">
    <property type="protein sequence ID" value="KJY54756.1"/>
    <property type="molecule type" value="Genomic_DNA"/>
</dbReference>
<proteinExistence type="predicted"/>
<keyword evidence="1" id="KW-0614">Plasmid</keyword>
<sequence>MAYLRRAPKVIEEELLDRTRKVNQRFNFPTDKDLKVYLRLKPDGSVFLNKDKSIGMILLSDHDLLQKIYSGIPFSIEERI</sequence>
<evidence type="ECO:0000313" key="2">
    <source>
        <dbReference type="Proteomes" id="UP000033531"/>
    </source>
</evidence>
<dbReference type="RefSeq" id="WP_046325850.1">
    <property type="nucleotide sequence ID" value="NZ_JBHTMT010000007.1"/>
</dbReference>
<accession>A0A0F4LB00</accession>
<name>A0A0F4LB00_9LACO</name>
<organism evidence="1 2">
    <name type="scientific">Lactobacillus melliventris</name>
    <dbReference type="NCBI Taxonomy" id="1218507"/>
    <lineage>
        <taxon>Bacteria</taxon>
        <taxon>Bacillati</taxon>
        <taxon>Bacillota</taxon>
        <taxon>Bacilli</taxon>
        <taxon>Lactobacillales</taxon>
        <taxon>Lactobacillaceae</taxon>
        <taxon>Lactobacillus</taxon>
    </lineage>
</organism>
<reference evidence="1 2" key="1">
    <citation type="submission" date="2015-01" db="EMBL/GenBank/DDBJ databases">
        <title>Comparative genomics of the lactic acid bacteria isolated from the honey bee gut.</title>
        <authorList>
            <person name="Ellegaard K.M."/>
            <person name="Tamarit D."/>
            <person name="Javelind E."/>
            <person name="Olofsson T."/>
            <person name="Andersson S.G."/>
            <person name="Vasquez A."/>
        </authorList>
    </citation>
    <scope>NUCLEOTIDE SEQUENCE [LARGE SCALE GENOMIC DNA]</scope>
    <source>
        <strain evidence="1 2">Hma8</strain>
        <plasmid evidence="1">pHma8p1</plasmid>
    </source>
</reference>
<dbReference type="AlphaFoldDB" id="A0A0F4LB00"/>
<dbReference type="OrthoDB" id="2305300at2"/>